<keyword evidence="9" id="KW-0443">Lipid metabolism</keyword>
<dbReference type="Gene3D" id="1.10.238.10">
    <property type="entry name" value="EF-hand"/>
    <property type="match status" value="1"/>
</dbReference>
<dbReference type="PROSITE" id="PS00018">
    <property type="entry name" value="EF_HAND_1"/>
    <property type="match status" value="1"/>
</dbReference>
<dbReference type="GO" id="GO:0008374">
    <property type="term" value="F:O-acyltransferase activity"/>
    <property type="evidence" value="ECO:0007669"/>
    <property type="project" value="InterPro"/>
</dbReference>
<keyword evidence="5 16" id="KW-0808">Transferase</keyword>
<evidence type="ECO:0000313" key="17">
    <source>
        <dbReference type="Proteomes" id="UP000288805"/>
    </source>
</evidence>
<evidence type="ECO:0000256" key="1">
    <source>
        <dbReference type="ARBA" id="ARBA00004370"/>
    </source>
</evidence>
<protein>
    <submittedName>
        <fullName evidence="16">Lysophospholipid acyltransferase LPEAT2</fullName>
    </submittedName>
</protein>
<proteinExistence type="inferred from homology"/>
<keyword evidence="6 14" id="KW-0812">Transmembrane</keyword>
<dbReference type="SUPFAM" id="SSF47473">
    <property type="entry name" value="EF-hand"/>
    <property type="match status" value="1"/>
</dbReference>
<evidence type="ECO:0000256" key="6">
    <source>
        <dbReference type="ARBA" id="ARBA00022692"/>
    </source>
</evidence>
<keyword evidence="13 16" id="KW-0012">Acyltransferase</keyword>
<evidence type="ECO:0000256" key="9">
    <source>
        <dbReference type="ARBA" id="ARBA00023098"/>
    </source>
</evidence>
<evidence type="ECO:0000259" key="15">
    <source>
        <dbReference type="PROSITE" id="PS50222"/>
    </source>
</evidence>
<name>A0A438IWV6_VITVI</name>
<dbReference type="SUPFAM" id="SSF69593">
    <property type="entry name" value="Glycerol-3-phosphate (1)-acyltransferase"/>
    <property type="match status" value="1"/>
</dbReference>
<dbReference type="Proteomes" id="UP000288805">
    <property type="component" value="Unassembled WGS sequence"/>
</dbReference>
<dbReference type="GO" id="GO:0016020">
    <property type="term" value="C:membrane"/>
    <property type="evidence" value="ECO:0007669"/>
    <property type="project" value="UniProtKB-SubCell"/>
</dbReference>
<dbReference type="InterPro" id="IPR002123">
    <property type="entry name" value="Plipid/glycerol_acylTrfase"/>
</dbReference>
<dbReference type="InterPro" id="IPR011992">
    <property type="entry name" value="EF-hand-dom_pair"/>
</dbReference>
<dbReference type="CDD" id="cd00051">
    <property type="entry name" value="EFh"/>
    <property type="match status" value="1"/>
</dbReference>
<feature type="transmembrane region" description="Helical" evidence="14">
    <location>
        <begin position="162"/>
        <end position="190"/>
    </location>
</feature>
<dbReference type="InterPro" id="IPR045252">
    <property type="entry name" value="LPCAT1-like"/>
</dbReference>
<keyword evidence="4" id="KW-0444">Lipid biosynthesis</keyword>
<keyword evidence="10 14" id="KW-0472">Membrane</keyword>
<comment type="caution">
    <text evidence="16">The sequence shown here is derived from an EMBL/GenBank/DDBJ whole genome shotgun (WGS) entry which is preliminary data.</text>
</comment>
<keyword evidence="12" id="KW-1208">Phospholipid metabolism</keyword>
<sequence length="612" mass="69584">MSSFQYGVEQTTFWRWLKLKSSVQAGMRLVFGWIWMGMNSVICRNNVPKPWPLLLLFSPFHCSARVCSGELSMAGTGADLITPLISSQPSDQPELILTVDDRPGFESFSDHCSSNGTKADHTQPESDNPFEFLGSAGFSVPGTPTVDPFRNNTPKIDGVYEWFKILVCVPIAAIRLVLFGLCLLVGYLATKFALQGWKDKQNPMPKWRCRVMWVTRICSRCILFSFGYHWIKRRGRPASRETAPIVVSNHVSYVEPIFFFYELFPTIVASESHDSLPFVGTIIRAMQVIYVNRFSQSSRKQAVNEIKKKASCERYPRVLLFPEGTTTNGRVIISFQLGAFIPGYPIQPVVVRYPHIHFDQSWGHISLGRLMFRMFTQFHNFMEVEYLPVISPLENKKENAVHFAKRTSHAIATALNVVQTSHSYGDLMLLTRASQSKQEKPSSYMVEMARVESSFHLSTLEAVDFLDTFLSMNPDPSGCVKIHDFFRVLRLKPCYLSEKIFGFIDVDKSGRVTFKQFLFGSAHVMNQPLFRQACELAFAECVSDGDLYISEQELGDSIRPVIPDLNEDEIQEMFNLFDTDKDGRVSKDDFSNCLRRHPLLIALFSPSLLHNA</sequence>
<dbReference type="SMART" id="SM00563">
    <property type="entry name" value="PlsC"/>
    <property type="match status" value="1"/>
</dbReference>
<keyword evidence="7" id="KW-0106">Calcium</keyword>
<dbReference type="PANTHER" id="PTHR23063:SF52">
    <property type="entry name" value="LYSOPHOSPHATIDYLCHOLINE ACYLTRANSFERASE"/>
    <property type="match status" value="1"/>
</dbReference>
<dbReference type="Pfam" id="PF01553">
    <property type="entry name" value="Acyltransferase"/>
    <property type="match status" value="1"/>
</dbReference>
<comment type="similarity">
    <text evidence="3">Belongs to the 1-acyl-sn-glycerol-3-phosphate acyltransferase family.</text>
</comment>
<feature type="domain" description="EF-hand" evidence="15">
    <location>
        <begin position="565"/>
        <end position="600"/>
    </location>
</feature>
<dbReference type="SMART" id="SM00054">
    <property type="entry name" value="EFh"/>
    <property type="match status" value="2"/>
</dbReference>
<evidence type="ECO:0000256" key="8">
    <source>
        <dbReference type="ARBA" id="ARBA00022989"/>
    </source>
</evidence>
<accession>A0A438IWV6</accession>
<keyword evidence="11" id="KW-0594">Phospholipid biosynthesis</keyword>
<evidence type="ECO:0000256" key="4">
    <source>
        <dbReference type="ARBA" id="ARBA00022516"/>
    </source>
</evidence>
<dbReference type="Pfam" id="PF13499">
    <property type="entry name" value="EF-hand_7"/>
    <property type="match status" value="1"/>
</dbReference>
<comment type="subcellular location">
    <subcellularLocation>
        <location evidence="1">Membrane</location>
    </subcellularLocation>
</comment>
<evidence type="ECO:0000256" key="7">
    <source>
        <dbReference type="ARBA" id="ARBA00022837"/>
    </source>
</evidence>
<dbReference type="InterPro" id="IPR002048">
    <property type="entry name" value="EF_hand_dom"/>
</dbReference>
<reference evidence="16 17" key="1">
    <citation type="journal article" date="2018" name="PLoS Genet.">
        <title>Population sequencing reveals clonal diversity and ancestral inbreeding in the grapevine cultivar Chardonnay.</title>
        <authorList>
            <person name="Roach M.J."/>
            <person name="Johnson D.L."/>
            <person name="Bohlmann J."/>
            <person name="van Vuuren H.J."/>
            <person name="Jones S.J."/>
            <person name="Pretorius I.S."/>
            <person name="Schmidt S.A."/>
            <person name="Borneman A.R."/>
        </authorList>
    </citation>
    <scope>NUCLEOTIDE SEQUENCE [LARGE SCALE GENOMIC DNA]</scope>
    <source>
        <strain evidence="17">cv. Chardonnay</strain>
        <tissue evidence="16">Leaf</tissue>
    </source>
</reference>
<dbReference type="UniPathway" id="UPA00085"/>
<comment type="pathway">
    <text evidence="2">Lipid metabolism; phospholipid metabolism.</text>
</comment>
<organism evidence="16 17">
    <name type="scientific">Vitis vinifera</name>
    <name type="common">Grape</name>
    <dbReference type="NCBI Taxonomy" id="29760"/>
    <lineage>
        <taxon>Eukaryota</taxon>
        <taxon>Viridiplantae</taxon>
        <taxon>Streptophyta</taxon>
        <taxon>Embryophyta</taxon>
        <taxon>Tracheophyta</taxon>
        <taxon>Spermatophyta</taxon>
        <taxon>Magnoliopsida</taxon>
        <taxon>eudicotyledons</taxon>
        <taxon>Gunneridae</taxon>
        <taxon>Pentapetalae</taxon>
        <taxon>rosids</taxon>
        <taxon>Vitales</taxon>
        <taxon>Vitaceae</taxon>
        <taxon>Viteae</taxon>
        <taxon>Vitis</taxon>
    </lineage>
</organism>
<evidence type="ECO:0000256" key="2">
    <source>
        <dbReference type="ARBA" id="ARBA00005074"/>
    </source>
</evidence>
<dbReference type="PANTHER" id="PTHR23063">
    <property type="entry name" value="PHOSPHOLIPID ACYLTRANSFERASE"/>
    <property type="match status" value="1"/>
</dbReference>
<evidence type="ECO:0000256" key="11">
    <source>
        <dbReference type="ARBA" id="ARBA00023209"/>
    </source>
</evidence>
<evidence type="ECO:0000256" key="12">
    <source>
        <dbReference type="ARBA" id="ARBA00023264"/>
    </source>
</evidence>
<keyword evidence="8 14" id="KW-1133">Transmembrane helix</keyword>
<dbReference type="AlphaFoldDB" id="A0A438IWV6"/>
<evidence type="ECO:0000256" key="10">
    <source>
        <dbReference type="ARBA" id="ARBA00023136"/>
    </source>
</evidence>
<evidence type="ECO:0000256" key="13">
    <source>
        <dbReference type="ARBA" id="ARBA00023315"/>
    </source>
</evidence>
<dbReference type="PROSITE" id="PS50222">
    <property type="entry name" value="EF_HAND_2"/>
    <property type="match status" value="1"/>
</dbReference>
<dbReference type="CDD" id="cd07991">
    <property type="entry name" value="LPLAT_LPCAT1-like"/>
    <property type="match status" value="1"/>
</dbReference>
<evidence type="ECO:0000256" key="5">
    <source>
        <dbReference type="ARBA" id="ARBA00022679"/>
    </source>
</evidence>
<gene>
    <name evidence="16" type="primary">LPEAT2_1</name>
    <name evidence="16" type="ORF">CK203_022802</name>
</gene>
<evidence type="ECO:0000256" key="3">
    <source>
        <dbReference type="ARBA" id="ARBA00008655"/>
    </source>
</evidence>
<dbReference type="InterPro" id="IPR018247">
    <property type="entry name" value="EF_Hand_1_Ca_BS"/>
</dbReference>
<dbReference type="GO" id="GO:0008654">
    <property type="term" value="P:phospholipid biosynthetic process"/>
    <property type="evidence" value="ECO:0007669"/>
    <property type="project" value="UniProtKB-KW"/>
</dbReference>
<dbReference type="GO" id="GO:0005509">
    <property type="term" value="F:calcium ion binding"/>
    <property type="evidence" value="ECO:0007669"/>
    <property type="project" value="InterPro"/>
</dbReference>
<dbReference type="EMBL" id="QGNW01000078">
    <property type="protein sequence ID" value="RVX01116.1"/>
    <property type="molecule type" value="Genomic_DNA"/>
</dbReference>
<evidence type="ECO:0000313" key="16">
    <source>
        <dbReference type="EMBL" id="RVX01116.1"/>
    </source>
</evidence>
<evidence type="ECO:0000256" key="14">
    <source>
        <dbReference type="SAM" id="Phobius"/>
    </source>
</evidence>